<organism evidence="1 2">
    <name type="scientific">Clitoria ternatea</name>
    <name type="common">Butterfly pea</name>
    <dbReference type="NCBI Taxonomy" id="43366"/>
    <lineage>
        <taxon>Eukaryota</taxon>
        <taxon>Viridiplantae</taxon>
        <taxon>Streptophyta</taxon>
        <taxon>Embryophyta</taxon>
        <taxon>Tracheophyta</taxon>
        <taxon>Spermatophyta</taxon>
        <taxon>Magnoliopsida</taxon>
        <taxon>eudicotyledons</taxon>
        <taxon>Gunneridae</taxon>
        <taxon>Pentapetalae</taxon>
        <taxon>rosids</taxon>
        <taxon>fabids</taxon>
        <taxon>Fabales</taxon>
        <taxon>Fabaceae</taxon>
        <taxon>Papilionoideae</taxon>
        <taxon>50 kb inversion clade</taxon>
        <taxon>NPAAA clade</taxon>
        <taxon>indigoferoid/millettioid clade</taxon>
        <taxon>Phaseoleae</taxon>
        <taxon>Clitoria</taxon>
    </lineage>
</organism>
<protein>
    <submittedName>
        <fullName evidence="1">Uncharacterized protein</fullName>
    </submittedName>
</protein>
<sequence length="124" mass="14194">MKLDTKFVCPGDETLGVSHRGVGLLEFGSLNDKNGRIWSDWWANLEQNFVSLRDEMGQAKEIKCGPVLHFYSTSLSLSYLSLSLFHPPFALHFQNSYLEKYATVYKWKLKPNHGAFFWHAPASP</sequence>
<proteinExistence type="predicted"/>
<dbReference type="Proteomes" id="UP001359559">
    <property type="component" value="Unassembled WGS sequence"/>
</dbReference>
<comment type="caution">
    <text evidence="1">The sequence shown here is derived from an EMBL/GenBank/DDBJ whole genome shotgun (WGS) entry which is preliminary data.</text>
</comment>
<evidence type="ECO:0000313" key="2">
    <source>
        <dbReference type="Proteomes" id="UP001359559"/>
    </source>
</evidence>
<gene>
    <name evidence="1" type="ORF">RJT34_23981</name>
</gene>
<dbReference type="AlphaFoldDB" id="A0AAN9FTA1"/>
<dbReference type="EMBL" id="JAYKXN010000006">
    <property type="protein sequence ID" value="KAK7278940.1"/>
    <property type="molecule type" value="Genomic_DNA"/>
</dbReference>
<accession>A0AAN9FTA1</accession>
<evidence type="ECO:0000313" key="1">
    <source>
        <dbReference type="EMBL" id="KAK7278940.1"/>
    </source>
</evidence>
<keyword evidence="2" id="KW-1185">Reference proteome</keyword>
<reference evidence="1 2" key="1">
    <citation type="submission" date="2024-01" db="EMBL/GenBank/DDBJ databases">
        <title>The genomes of 5 underutilized Papilionoideae crops provide insights into root nodulation and disease resistance.</title>
        <authorList>
            <person name="Yuan L."/>
        </authorList>
    </citation>
    <scope>NUCLEOTIDE SEQUENCE [LARGE SCALE GENOMIC DNA]</scope>
    <source>
        <strain evidence="1">LY-2023</strain>
        <tissue evidence="1">Leaf</tissue>
    </source>
</reference>
<name>A0AAN9FTA1_CLITE</name>